<accession>A0A3N1HMC4</accession>
<keyword evidence="2" id="KW-1185">Reference proteome</keyword>
<evidence type="ECO:0008006" key="3">
    <source>
        <dbReference type="Google" id="ProtNLM"/>
    </source>
</evidence>
<dbReference type="RefSeq" id="WP_123379381.1">
    <property type="nucleotide sequence ID" value="NZ_RJKN01000003.1"/>
</dbReference>
<protein>
    <recommendedName>
        <fullName evidence="3">DUF559 domain-containing protein</fullName>
    </recommendedName>
</protein>
<comment type="caution">
    <text evidence="1">The sequence shown here is derived from an EMBL/GenBank/DDBJ whole genome shotgun (WGS) entry which is preliminary data.</text>
</comment>
<reference evidence="1 2" key="1">
    <citation type="journal article" date="2015" name="Stand. Genomic Sci.">
        <title>Genomic Encyclopedia of Bacterial and Archaeal Type Strains, Phase III: the genomes of soil and plant-associated and newly described type strains.</title>
        <authorList>
            <person name="Whitman W.B."/>
            <person name="Woyke T."/>
            <person name="Klenk H.P."/>
            <person name="Zhou Y."/>
            <person name="Lilburn T.G."/>
            <person name="Beck B.J."/>
            <person name="De Vos P."/>
            <person name="Vandamme P."/>
            <person name="Eisen J.A."/>
            <person name="Garrity G."/>
            <person name="Hugenholtz P."/>
            <person name="Kyrpides N.C."/>
        </authorList>
    </citation>
    <scope>NUCLEOTIDE SEQUENCE [LARGE SCALE GENOMIC DNA]</scope>
    <source>
        <strain evidence="1 2">CECT 7306</strain>
    </source>
</reference>
<sequence>MQRHLLPPVLEAVADAQARCVSRRQLAEHGVGPGVVARRVRAGLWQTAGPRCVVLHRGPLGATERRWAAVLTTDGVLGGLTALAVHGLDGWPRDAVEVVVPRSAGRAVPPWVRRRTTTDPDGAAVTHRGGLPVHRVERAALDAAAWSAAARTAGGLVAAVVQQRLTTAERLLAEADARGSSPWRHRAEVLKVLADVAGGSQALSEVDLLRLVRRHRLPPPEQQVRRHDAAGRVRYLDALWRRADGTCVLLEVDGVGHLDESRWYDDLLRAAEVAAAGDVVLRLPARALRVDAARVAALLRRHLGTSACRSDGLPSHRRTHLAG</sequence>
<dbReference type="Proteomes" id="UP000276232">
    <property type="component" value="Unassembled WGS sequence"/>
</dbReference>
<proteinExistence type="predicted"/>
<evidence type="ECO:0000313" key="1">
    <source>
        <dbReference type="EMBL" id="ROP43664.1"/>
    </source>
</evidence>
<gene>
    <name evidence="1" type="ORF">EDC03_1257</name>
</gene>
<evidence type="ECO:0000313" key="2">
    <source>
        <dbReference type="Proteomes" id="UP000276232"/>
    </source>
</evidence>
<name>A0A3N1HMC4_9ACTN</name>
<dbReference type="InParanoid" id="A0A3N1HMC4"/>
<dbReference type="AlphaFoldDB" id="A0A3N1HMC4"/>
<dbReference type="EMBL" id="RJKN01000003">
    <property type="protein sequence ID" value="ROP43664.1"/>
    <property type="molecule type" value="Genomic_DNA"/>
</dbReference>
<organism evidence="1 2">
    <name type="scientific">Pseudokineococcus lusitanus</name>
    <dbReference type="NCBI Taxonomy" id="763993"/>
    <lineage>
        <taxon>Bacteria</taxon>
        <taxon>Bacillati</taxon>
        <taxon>Actinomycetota</taxon>
        <taxon>Actinomycetes</taxon>
        <taxon>Kineosporiales</taxon>
        <taxon>Kineosporiaceae</taxon>
        <taxon>Pseudokineococcus</taxon>
    </lineage>
</organism>
<dbReference type="OrthoDB" id="3209715at2"/>